<dbReference type="GO" id="GO:0005576">
    <property type="term" value="C:extracellular region"/>
    <property type="evidence" value="ECO:0007669"/>
    <property type="project" value="UniProtKB-SubCell"/>
</dbReference>
<keyword evidence="23" id="KW-0472">Membrane</keyword>
<dbReference type="SUPFAM" id="SSF49742">
    <property type="entry name" value="PHM/PNGase F"/>
    <property type="match status" value="8"/>
</dbReference>
<evidence type="ECO:0000256" key="2">
    <source>
        <dbReference type="ARBA" id="ARBA00004613"/>
    </source>
</evidence>
<gene>
    <name evidence="26" type="ORF">GSLYS_00006358001</name>
</gene>
<evidence type="ECO:0000256" key="5">
    <source>
        <dbReference type="ARBA" id="ARBA00010676"/>
    </source>
</evidence>
<keyword evidence="6" id="KW-0964">Secreted</keyword>
<feature type="region of interest" description="Disordered" evidence="22">
    <location>
        <begin position="1342"/>
        <end position="1389"/>
    </location>
</feature>
<evidence type="ECO:0000256" key="16">
    <source>
        <dbReference type="ARBA" id="ARBA00023268"/>
    </source>
</evidence>
<feature type="binding site" evidence="19">
    <location>
        <position position="1718"/>
    </location>
    <ligand>
        <name>Zn(2+)</name>
        <dbReference type="ChEBI" id="CHEBI:29105"/>
        <note>catalytic</note>
    </ligand>
</feature>
<keyword evidence="13 20" id="KW-1015">Disulfide bond</keyword>
<comment type="similarity">
    <text evidence="4">In the N-terminal section; belongs to the copper type II ascorbate-dependent monooxygenase family.</text>
</comment>
<feature type="binding site" evidence="19">
    <location>
        <position position="1236"/>
    </location>
    <ligand>
        <name>Cu(2+)</name>
        <dbReference type="ChEBI" id="CHEBI:29036"/>
        <label>1</label>
        <note>catalytic</note>
    </ligand>
</feature>
<proteinExistence type="inferred from homology"/>
<keyword evidence="19" id="KW-0106">Calcium</keyword>
<evidence type="ECO:0000256" key="7">
    <source>
        <dbReference type="ARBA" id="ARBA00022723"/>
    </source>
</evidence>
<comment type="caution">
    <text evidence="26">The sequence shown here is derived from an EMBL/GenBank/DDBJ whole genome shotgun (WGS) entry which is preliminary data.</text>
</comment>
<dbReference type="PROSITE" id="PS51125">
    <property type="entry name" value="NHL"/>
    <property type="match status" value="2"/>
</dbReference>
<evidence type="ECO:0000256" key="1">
    <source>
        <dbReference type="ARBA" id="ARBA00000686"/>
    </source>
</evidence>
<keyword evidence="14" id="KW-0325">Glycoprotein</keyword>
<organism evidence="26 27">
    <name type="scientific">Lymnaea stagnalis</name>
    <name type="common">Great pond snail</name>
    <name type="synonym">Helix stagnalis</name>
    <dbReference type="NCBI Taxonomy" id="6523"/>
    <lineage>
        <taxon>Eukaryota</taxon>
        <taxon>Metazoa</taxon>
        <taxon>Spiralia</taxon>
        <taxon>Lophotrochozoa</taxon>
        <taxon>Mollusca</taxon>
        <taxon>Gastropoda</taxon>
        <taxon>Heterobranchia</taxon>
        <taxon>Euthyneura</taxon>
        <taxon>Panpulmonata</taxon>
        <taxon>Hygrophila</taxon>
        <taxon>Lymnaeoidea</taxon>
        <taxon>Lymnaeidae</taxon>
        <taxon>Lymnaea</taxon>
    </lineage>
</organism>
<keyword evidence="12" id="KW-0503">Monooxygenase</keyword>
<dbReference type="CDD" id="cd14958">
    <property type="entry name" value="NHL_PAL_like"/>
    <property type="match status" value="1"/>
</dbReference>
<evidence type="ECO:0000256" key="18">
    <source>
        <dbReference type="PIRSR" id="PIRSR600720-1"/>
    </source>
</evidence>
<reference evidence="26 27" key="1">
    <citation type="submission" date="2024-04" db="EMBL/GenBank/DDBJ databases">
        <authorList>
            <consortium name="Genoscope - CEA"/>
            <person name="William W."/>
        </authorList>
    </citation>
    <scope>NUCLEOTIDE SEQUENCE [LARGE SCALE GENOMIC DNA]</scope>
</reference>
<feature type="binding site" evidence="19">
    <location>
        <position position="1613"/>
    </location>
    <ligand>
        <name>Zn(2+)</name>
        <dbReference type="ChEBI" id="CHEBI:29105"/>
        <note>catalytic</note>
    </ligand>
</feature>
<dbReference type="PRINTS" id="PR00790">
    <property type="entry name" value="PAMONOXGNASE"/>
</dbReference>
<feature type="binding site" evidence="19">
    <location>
        <position position="1099"/>
    </location>
    <ligand>
        <name>Cu(2+)</name>
        <dbReference type="ChEBI" id="CHEBI:29036"/>
        <label>1</label>
        <note>catalytic</note>
    </ligand>
</feature>
<evidence type="ECO:0000256" key="20">
    <source>
        <dbReference type="PIRSR" id="PIRSR600720-3"/>
    </source>
</evidence>
<feature type="binding site" evidence="19">
    <location>
        <position position="1550"/>
    </location>
    <ligand>
        <name>Ca(2+)</name>
        <dbReference type="ChEBI" id="CHEBI:29108"/>
        <note>structural</note>
    </ligand>
</feature>
<evidence type="ECO:0000256" key="13">
    <source>
        <dbReference type="ARBA" id="ARBA00023157"/>
    </source>
</evidence>
<evidence type="ECO:0000256" key="23">
    <source>
        <dbReference type="SAM" id="Phobius"/>
    </source>
</evidence>
<comment type="subcellular location">
    <subcellularLocation>
        <location evidence="2">Secreted</location>
    </subcellularLocation>
</comment>
<evidence type="ECO:0008006" key="28">
    <source>
        <dbReference type="Google" id="ProtNLM"/>
    </source>
</evidence>
<feature type="binding site" evidence="19">
    <location>
        <position position="1817"/>
    </location>
    <ligand>
        <name>Ca(2+)</name>
        <dbReference type="ChEBI" id="CHEBI:29108"/>
        <note>structural</note>
    </ligand>
</feature>
<feature type="region of interest" description="Disordered" evidence="22">
    <location>
        <begin position="1025"/>
        <end position="1049"/>
    </location>
</feature>
<feature type="domain" description="Copper type II ascorbate-dependent monooxygenase N-terminal" evidence="24">
    <location>
        <begin position="1065"/>
        <end position="1168"/>
    </location>
</feature>
<feature type="binding site" evidence="19">
    <location>
        <position position="1234"/>
    </location>
    <ligand>
        <name>Cu(2+)</name>
        <dbReference type="ChEBI" id="CHEBI:29036"/>
        <label>1</label>
        <note>catalytic</note>
    </ligand>
</feature>
<evidence type="ECO:0000256" key="19">
    <source>
        <dbReference type="PIRSR" id="PIRSR600720-2"/>
    </source>
</evidence>
<evidence type="ECO:0000256" key="17">
    <source>
        <dbReference type="ARBA" id="ARBA00048431"/>
    </source>
</evidence>
<dbReference type="EMBL" id="CAXITT010000112">
    <property type="protein sequence ID" value="CAL1532279.1"/>
    <property type="molecule type" value="Genomic_DNA"/>
</dbReference>
<sequence length="1982" mass="219445">MLKKIGCCKRYNDEKGIYTHTSKSLRQAEMAKLPLLALAALAFNVCTYAATVPPNSTTEYILMKGAKPKTPDAYLCTAYHVEEIKNYIYKFEAVANASTAHHMLLYGCDGEPYSSDPIWNCPAMCKSSQATILFAWAKNAPPTVLPEGVGLRIGTTIKTLVLQVHYARSFQEEEPADHSGIKIYITKQKPQYVAGIYILMAGYFSIPSGKKSYPVDVSCSFNEEKSIFPFAYRTHAHGLGRVITGYQFNGSHHEIGKGNPQWPQAFYSTQNKIEVKKGDKLAARCTYDSTSMTHPVSVGSTGSDEMCNFYIMFYTDSSVVNPYGQCVGDFEPLVTGQNFPKDVSDPLPPNPDLEEEAKGHQHHGVMTASSHNPSEDVERNPIADSQTEDILMRGAKPEKSDAYLCTAYPLTDQEYYIYKFEALANASTAHHMLLYGCDGEPASKDQIWNCPAMCDGKQATILFAWAKNAPPTILPKGVGLRIGSSTSIKTLVLQVHYARSFEDSEAPDHSGIRIHTTHKKQKFVAGIFLLMSTSFSIPEGNSSYPVDISCKFDQEKSIFPFAYRTHAHGLGRVITGYQKNETYHQIGKGNPQWPQAFYPVKDVIEVKPGDYLAARCTYDSTSMSHPVSVGATGNDEMCNFYIMFYTDSSVLEPYGDCSYDEYPDLTGQNFPKDVSMPLPPNPDLEEEAKGNHHHGGMSGSSHGSSDHVDAPEDGGRNTITDSKIEHILMRGAKPSKPDAYLCASYVPSEEEYFIYKFEAMAQASTAHHMLLYGCDGEPFSDQQIWNCPLMCKDQQATILFAWAKNAPPTVLPKDVGLRIGSRTSIKTLVLQVHYARSFTESEPPDYSGITLFSTHTKPKFVAGIYFLMSPMFNIPPGETSYPIDVSCKFGAEKSIVPFAYRTHAHGLGRVITGYQHNGSYHEIGKGNPQWPQAFYPVKDLIEVKPGDGLAARCTYDSTTMAHAVSVGSTGNDEMCNFYIMFYTDSSVINPYGQCAGNHLPDVTGRNFPPDVSVPLPPNPELEEVAKGTHHHGGMSGSDPHGDGTGEGSAGIMDSNIQEILMRGAKPNTPDAYLCTAYPVFDEESYIYKFEALANASVAHHILLYGCEGEPYSNEAIWNCPAMCKSTEGIILFAWAKNAPPTVLPKDVGLRIGSTTIIKTLVLQVHYAKSFSDEEAPDHSGIKIYTTQTKQPFVAGVYFMASMFEIPSAFPAYPVDVSCMFDKQKSIFPFAYRTHAHALGRVITGYQYNGSYHEIGKGNPQWPQAFYPVKDKIEVKPGEYLAARCTYDSTSMTSSVKVGSTGNDEMCNFYIMFYTDSSVLDPYGKCLGNLAPELTGDNFPKDVSVPLPPNPELEEEAKGQHPQHHSGMKAKLRKHHRENHRPSHRYRIRQKKLRHFDYDYHDWSQAHNSRHKRQAHEYYDDYAANDLREKGLYGTANAAEEGLSRNRNKEFEAINQELRHFPRKNPPGKFIQTQQPPDQPLAPAQQQHTVAAADPQNSAPRKLAPPGVGAAGQQASREAVKVHSSIHFDHNLIFNSTWPEQKVELGQIGGVAADRDGNVYIFHRGSRTWTAQSFSYDNNFQYQDSPIPEDVIVILDSAGRLVRKFGAGQYFMPHGIEVDNQGNLWLTDVALHQVFKIPAGETKPTLTLGHRFQHSENLTCFCKPTDVAVVSNGDFFVSDGYCNSRVLKFSKDGQLLKAFGQRNLGFSPAPPVGVFDIPHSITVSEENNLVCVADRENGRVQCFDLDGNFKHMIKHLQFGPRLFAIEQCPEHGGILYAVNGPAYDGPSDFSVQGFTMDINTGDLLEMWNVPEHLKNPHDVCVHPASHSVYIGELNPTAVWKLSRLSPAQPVRPVVIQEESTQAHSGEAKLSSDIISNLGVNSTYSDGSSDSSSDFTPSVIIGILLVIPVILLLVITLLVRAHHSGKLKCYGHGNKPRVFNLQGIMGNSHKGFDPLSTEESDHEGDPDDSDHKEYLAPKRIKSKA</sequence>
<evidence type="ECO:0000256" key="10">
    <source>
        <dbReference type="ARBA" id="ARBA00023002"/>
    </source>
</evidence>
<feature type="disulfide bond" evidence="20">
    <location>
        <begin position="1284"/>
        <end position="1306"/>
    </location>
</feature>
<feature type="disulfide bond" evidence="20">
    <location>
        <begin position="1661"/>
        <end position="1681"/>
    </location>
</feature>
<dbReference type="InterPro" id="IPR000720">
    <property type="entry name" value="PHM/PAL"/>
</dbReference>
<dbReference type="PANTHER" id="PTHR10680">
    <property type="entry name" value="PEPTIDYL-GLYCINE ALPHA-AMIDATING MONOOXYGENASE"/>
    <property type="match status" value="1"/>
</dbReference>
<feature type="binding site" evidence="19">
    <location>
        <position position="1305"/>
    </location>
    <ligand>
        <name>Cu(2+)</name>
        <dbReference type="ChEBI" id="CHEBI:29036"/>
        <label>1</label>
        <note>catalytic</note>
    </ligand>
</feature>
<dbReference type="SUPFAM" id="SSF63829">
    <property type="entry name" value="Calcium-dependent phosphotriesterase"/>
    <property type="match status" value="1"/>
</dbReference>
<evidence type="ECO:0000256" key="11">
    <source>
        <dbReference type="ARBA" id="ARBA00023008"/>
    </source>
</evidence>
<dbReference type="Pfam" id="PF01082">
    <property type="entry name" value="Cu2_monooxygen"/>
    <property type="match status" value="4"/>
</dbReference>
<dbReference type="InterPro" id="IPR024548">
    <property type="entry name" value="Cu2_monoox_C"/>
</dbReference>
<comment type="similarity">
    <text evidence="5">Belongs to the copper type II ascorbate-dependent monooxygenase family.</text>
</comment>
<keyword evidence="10" id="KW-0560">Oxidoreductase</keyword>
<feature type="repeat" description="NHL" evidence="21">
    <location>
        <begin position="1660"/>
        <end position="1691"/>
    </location>
</feature>
<dbReference type="GO" id="GO:0006518">
    <property type="term" value="P:peptide metabolic process"/>
    <property type="evidence" value="ECO:0007669"/>
    <property type="project" value="InterPro"/>
</dbReference>
<evidence type="ECO:0000256" key="14">
    <source>
        <dbReference type="ARBA" id="ARBA00023180"/>
    </source>
</evidence>
<dbReference type="InterPro" id="IPR000323">
    <property type="entry name" value="Cu2_ascorb_mOase_N"/>
</dbReference>
<feature type="binding site" evidence="18">
    <location>
        <position position="1734"/>
    </location>
    <ligand>
        <name>a protein</name>
        <dbReference type="ChEBI" id="CHEBI:16541"/>
    </ligand>
    <ligandPart>
        <name>C-terminal Xaa-(2S)-2-hydroxyglycine residue</name>
        <dbReference type="ChEBI" id="CHEBI:142768"/>
    </ligandPart>
</feature>
<feature type="domain" description="Copper type II ascorbate-dependent monooxygenase C-terminal" evidence="25">
    <location>
        <begin position="193"/>
        <end position="318"/>
    </location>
</feature>
<dbReference type="InterPro" id="IPR011042">
    <property type="entry name" value="6-blade_b-propeller_TolB-like"/>
</dbReference>
<keyword evidence="8" id="KW-0732">Signal</keyword>
<feature type="region of interest" description="Disordered" evidence="22">
    <location>
        <begin position="1460"/>
        <end position="1515"/>
    </location>
</feature>
<feature type="binding site" evidence="19">
    <location>
        <position position="1816"/>
    </location>
    <ligand>
        <name>Zn(2+)</name>
        <dbReference type="ChEBI" id="CHEBI:29105"/>
        <note>catalytic</note>
    </ligand>
</feature>
<feature type="domain" description="Copper type II ascorbate-dependent monooxygenase C-terminal" evidence="25">
    <location>
        <begin position="524"/>
        <end position="648"/>
    </location>
</feature>
<keyword evidence="9" id="KW-0677">Repeat</keyword>
<dbReference type="InterPro" id="IPR001258">
    <property type="entry name" value="NHL_repeat"/>
</dbReference>
<evidence type="ECO:0000256" key="4">
    <source>
        <dbReference type="ARBA" id="ARBA00010263"/>
    </source>
</evidence>
<feature type="region of interest" description="Disordered" evidence="22">
    <location>
        <begin position="340"/>
        <end position="379"/>
    </location>
</feature>
<feature type="repeat" description="NHL" evidence="21">
    <location>
        <begin position="1714"/>
        <end position="1745"/>
    </location>
</feature>
<comment type="cofactor">
    <cofactor evidence="19">
        <name>Cu(2+)</name>
        <dbReference type="ChEBI" id="CHEBI:29036"/>
    </cofactor>
    <text evidence="19">Binds 2 Cu(2+) ions per subunit.</text>
</comment>
<evidence type="ECO:0000259" key="25">
    <source>
        <dbReference type="Pfam" id="PF03712"/>
    </source>
</evidence>
<feature type="region of interest" description="Disordered" evidence="22">
    <location>
        <begin position="668"/>
        <end position="722"/>
    </location>
</feature>
<feature type="domain" description="Copper type II ascorbate-dependent monooxygenase C-terminal" evidence="25">
    <location>
        <begin position="1194"/>
        <end position="1316"/>
    </location>
</feature>
<accession>A0AAV2HEP2</accession>
<evidence type="ECO:0000256" key="12">
    <source>
        <dbReference type="ARBA" id="ARBA00023033"/>
    </source>
</evidence>
<feature type="compositionally biased region" description="Basic residues" evidence="22">
    <location>
        <begin position="1360"/>
        <end position="1389"/>
    </location>
</feature>
<feature type="disulfide bond" evidence="20">
    <location>
        <begin position="1218"/>
        <end position="1325"/>
    </location>
</feature>
<feature type="compositionally biased region" description="Acidic residues" evidence="22">
    <location>
        <begin position="1954"/>
        <end position="1966"/>
    </location>
</feature>
<keyword evidence="15" id="KW-0456">Lyase</keyword>
<feature type="domain" description="Copper type II ascorbate-dependent monooxygenase C-terminal" evidence="25">
    <location>
        <begin position="862"/>
        <end position="986"/>
    </location>
</feature>
<dbReference type="GO" id="GO:0004504">
    <property type="term" value="F:peptidylglycine monooxygenase activity"/>
    <property type="evidence" value="ECO:0007669"/>
    <property type="project" value="UniProtKB-EC"/>
</dbReference>
<protein>
    <recommendedName>
        <fullName evidence="28">Peptidylglycine monooxygenase</fullName>
    </recommendedName>
</protein>
<dbReference type="Pfam" id="PF03712">
    <property type="entry name" value="Cu2_monoox_C"/>
    <property type="match status" value="4"/>
</dbReference>
<evidence type="ECO:0000256" key="3">
    <source>
        <dbReference type="ARBA" id="ARBA00006026"/>
    </source>
</evidence>
<dbReference type="GO" id="GO:0005507">
    <property type="term" value="F:copper ion binding"/>
    <property type="evidence" value="ECO:0007669"/>
    <property type="project" value="InterPro"/>
</dbReference>
<evidence type="ECO:0000256" key="9">
    <source>
        <dbReference type="ARBA" id="ARBA00022737"/>
    </source>
</evidence>
<feature type="binding site" evidence="19">
    <location>
        <position position="1165"/>
    </location>
    <ligand>
        <name>Cu(2+)</name>
        <dbReference type="ChEBI" id="CHEBI:29036"/>
        <label>1</label>
        <note>catalytic</note>
    </ligand>
</feature>
<dbReference type="InterPro" id="IPR036939">
    <property type="entry name" value="Cu2_ascorb_mOase_N_sf"/>
</dbReference>
<dbReference type="GO" id="GO:0016020">
    <property type="term" value="C:membrane"/>
    <property type="evidence" value="ECO:0007669"/>
    <property type="project" value="InterPro"/>
</dbReference>
<keyword evidence="27" id="KW-1185">Reference proteome</keyword>
<dbReference type="Gene3D" id="2.60.120.310">
    <property type="entry name" value="Copper type II, ascorbate-dependent monooxygenase, N-terminal domain"/>
    <property type="match status" value="4"/>
</dbReference>
<evidence type="ECO:0000313" key="27">
    <source>
        <dbReference type="Proteomes" id="UP001497497"/>
    </source>
</evidence>
<keyword evidence="19" id="KW-0862">Zinc</keyword>
<feature type="domain" description="Copper type II ascorbate-dependent monooxygenase N-terminal" evidence="24">
    <location>
        <begin position="733"/>
        <end position="836"/>
    </location>
</feature>
<keyword evidence="16" id="KW-0511">Multifunctional enzyme</keyword>
<dbReference type="FunFam" id="2.60.120.310:FF:000005">
    <property type="entry name" value="Peptidylglycine alpha-hydroxylating monooxygenase"/>
    <property type="match status" value="1"/>
</dbReference>
<dbReference type="Gene3D" id="2.60.120.230">
    <property type="match status" value="4"/>
</dbReference>
<feature type="disulfide bond" evidence="20">
    <location>
        <begin position="1074"/>
        <end position="1119"/>
    </location>
</feature>
<keyword evidence="11 19" id="KW-0186">Copper</keyword>
<dbReference type="PANTHER" id="PTHR10680:SF14">
    <property type="entry name" value="PEPTIDYL-GLYCINE ALPHA-AMIDATING MONOOXYGENASE"/>
    <property type="match status" value="1"/>
</dbReference>
<dbReference type="Pfam" id="PF01436">
    <property type="entry name" value="NHL"/>
    <property type="match status" value="2"/>
</dbReference>
<feature type="binding site" evidence="18">
    <location>
        <position position="1563"/>
    </location>
    <ligand>
        <name>a protein</name>
        <dbReference type="ChEBI" id="CHEBI:16541"/>
    </ligand>
    <ligandPart>
        <name>C-terminal Xaa-(2S)-2-hydroxyglycine residue</name>
        <dbReference type="ChEBI" id="CHEBI:142768"/>
    </ligandPart>
</feature>
<feature type="transmembrane region" description="Helical" evidence="23">
    <location>
        <begin position="1897"/>
        <end position="1917"/>
    </location>
</feature>
<feature type="disulfide bond" evidence="20">
    <location>
        <begin position="1730"/>
        <end position="1741"/>
    </location>
</feature>
<comment type="similarity">
    <text evidence="3">In the C-terminal section; belongs to the peptidyl-alpha-hydroxyglycine alpha-amidating lyase family.</text>
</comment>
<keyword evidence="23" id="KW-1133">Transmembrane helix</keyword>
<evidence type="ECO:0000313" key="26">
    <source>
        <dbReference type="EMBL" id="CAL1532279.1"/>
    </source>
</evidence>
<dbReference type="GO" id="GO:0004598">
    <property type="term" value="F:peptidylamidoglycolate lyase activity"/>
    <property type="evidence" value="ECO:0007669"/>
    <property type="project" value="UniProtKB-EC"/>
</dbReference>
<evidence type="ECO:0000259" key="24">
    <source>
        <dbReference type="Pfam" id="PF01082"/>
    </source>
</evidence>
<dbReference type="InterPro" id="IPR008977">
    <property type="entry name" value="PHM/PNGase_F_dom_sf"/>
</dbReference>
<name>A0AAV2HEP2_LYMST</name>
<comment type="catalytic activity">
    <reaction evidence="17">
        <text>a [peptide]-C-terminal glycine + 2 L-ascorbate + O2 = a [peptide]-C-terminal (2S)-2-hydroxyglycine + 2 monodehydro-L-ascorbate radical + H2O</text>
        <dbReference type="Rhea" id="RHEA:21452"/>
        <dbReference type="Rhea" id="RHEA-COMP:13486"/>
        <dbReference type="Rhea" id="RHEA-COMP:15321"/>
        <dbReference type="ChEBI" id="CHEBI:15377"/>
        <dbReference type="ChEBI" id="CHEBI:15379"/>
        <dbReference type="ChEBI" id="CHEBI:38290"/>
        <dbReference type="ChEBI" id="CHEBI:59513"/>
        <dbReference type="ChEBI" id="CHEBI:137000"/>
        <dbReference type="ChEBI" id="CHEBI:142768"/>
        <dbReference type="EC" id="1.14.17.3"/>
    </reaction>
</comment>
<dbReference type="Gene3D" id="2.120.10.30">
    <property type="entry name" value="TolB, C-terminal domain"/>
    <property type="match status" value="1"/>
</dbReference>
<comment type="cofactor">
    <cofactor evidence="19">
        <name>Zn(2+)</name>
        <dbReference type="ChEBI" id="CHEBI:29105"/>
    </cofactor>
    <text evidence="19">Binds one Zn(2+) ion per subunit.</text>
</comment>
<feature type="region of interest" description="Disordered" evidence="22">
    <location>
        <begin position="1948"/>
        <end position="1982"/>
    </location>
</feature>
<evidence type="ECO:0000256" key="22">
    <source>
        <dbReference type="SAM" id="MobiDB-lite"/>
    </source>
</evidence>
<feature type="binding site" evidence="19">
    <location>
        <position position="1100"/>
    </location>
    <ligand>
        <name>Cu(2+)</name>
        <dbReference type="ChEBI" id="CHEBI:29036"/>
        <label>1</label>
        <note>catalytic</note>
    </ligand>
</feature>
<feature type="domain" description="Copper type II ascorbate-dependent monooxygenase N-terminal" evidence="24">
    <location>
        <begin position="67"/>
        <end position="168"/>
    </location>
</feature>
<feature type="domain" description="Copper type II ascorbate-dependent monooxygenase N-terminal" evidence="24">
    <location>
        <begin position="396"/>
        <end position="499"/>
    </location>
</feature>
<keyword evidence="7 19" id="KW-0479">Metal-binding</keyword>
<evidence type="ECO:0000256" key="15">
    <source>
        <dbReference type="ARBA" id="ARBA00023239"/>
    </source>
</evidence>
<comment type="catalytic activity">
    <reaction evidence="1">
        <text>a [peptide]-C-terminal (2S)-2-hydroxyglycine = a [peptide]-C-terminal amide + glyoxylate</text>
        <dbReference type="Rhea" id="RHEA:20924"/>
        <dbReference type="Rhea" id="RHEA-COMP:13485"/>
        <dbReference type="Rhea" id="RHEA-COMP:15321"/>
        <dbReference type="ChEBI" id="CHEBI:36655"/>
        <dbReference type="ChEBI" id="CHEBI:137001"/>
        <dbReference type="ChEBI" id="CHEBI:142768"/>
        <dbReference type="EC" id="4.3.2.5"/>
    </reaction>
</comment>
<dbReference type="Proteomes" id="UP001497497">
    <property type="component" value="Unassembled WGS sequence"/>
</dbReference>
<evidence type="ECO:0000256" key="21">
    <source>
        <dbReference type="PROSITE-ProRule" id="PRU00504"/>
    </source>
</evidence>
<feature type="compositionally biased region" description="Basic and acidic residues" evidence="22">
    <location>
        <begin position="704"/>
        <end position="715"/>
    </location>
</feature>
<feature type="compositionally biased region" description="Low complexity" evidence="22">
    <location>
        <begin position="1471"/>
        <end position="1486"/>
    </location>
</feature>
<dbReference type="InterPro" id="IPR014784">
    <property type="entry name" value="Cu2_ascorb_mOase-like_C"/>
</dbReference>
<evidence type="ECO:0000256" key="6">
    <source>
        <dbReference type="ARBA" id="ARBA00022525"/>
    </source>
</evidence>
<feature type="binding site" evidence="18">
    <location>
        <position position="1680"/>
    </location>
    <ligand>
        <name>a protein</name>
        <dbReference type="ChEBI" id="CHEBI:16541"/>
    </ligand>
    <ligandPart>
        <name>C-terminal Xaa-(2S)-2-hydroxyglycine residue</name>
        <dbReference type="ChEBI" id="CHEBI:142768"/>
    </ligandPart>
</feature>
<feature type="compositionally biased region" description="Low complexity" evidence="22">
    <location>
        <begin position="1503"/>
        <end position="1514"/>
    </location>
</feature>
<keyword evidence="23" id="KW-0812">Transmembrane</keyword>
<evidence type="ECO:0000256" key="8">
    <source>
        <dbReference type="ARBA" id="ARBA00022729"/>
    </source>
</evidence>